<sequence>MAGDLFTSARPPPRPPDLPQQATAVVVEREEIVSPLVRDDVKLDHVRDDDKLGHVWNDVKLAHTHDSLFSSSKRSDSRRCANPDETVVSSDVGREGGAPPLRSSADCQPDDPGELAHKTVHRDPLALTERGCKSDRERVTSPSGPSRDLPVGYDDGVAMRDDGEGLGPPLCLRSHGEDTRGVLPSPTLLTGQLIDASSPPPVQPIGAGDDGGETLLSSESGPAAATIRIEPLPHLFTARTFPVDFESKPLRQRTRRIGKTVVLSPGPDVGTGEAYRRHVPLTSQIRINDMEGKALSSLVDTGASLSVIDRNLLEALGGKIGGQPMPIHGLGSVRTLGWATLTFFIDAKDSKGRPVTLESTVDFHVIEAFAPGLCLGQDFISTHGVIIDSKTGLATVHDSSQSLTFKVHEHLLAPFAKEAELCIDRDTVVPARSHSWVPVDVACLAPEMDYTVFPRMTVDSTADVRLAGPIALMSRSTPYVLLTNLGHVDAVLERRTPVADAAVAHLGEVNVITGTTFELQNPSVPPAARLSTACPPPGGDVDTDPLDICEVPDEVGPPSSLVEQATTLVDDVFKVGIGADGTPPSAIVDVLRSNRDAFSLDGRPGRVVGHEMGIDLRDDAAVHPEAPRRASPEKRRAMDSAIDQLLEWNVIEPSCSPVSFPVLMVRQRDEWRFCVDYRQLNTHTVADSYPLPTIDSVFNSLVGKKVFSSLDALRGYHQLGVRE</sequence>
<name>A0A177TJX9_9BASI</name>
<dbReference type="Proteomes" id="UP000077521">
    <property type="component" value="Unassembled WGS sequence"/>
</dbReference>
<evidence type="ECO:0000313" key="3">
    <source>
        <dbReference type="EMBL" id="KAE8241461.1"/>
    </source>
</evidence>
<evidence type="ECO:0000313" key="4">
    <source>
        <dbReference type="Proteomes" id="UP000077521"/>
    </source>
</evidence>
<dbReference type="SUPFAM" id="SSF50630">
    <property type="entry name" value="Acid proteases"/>
    <property type="match status" value="1"/>
</dbReference>
<feature type="compositionally biased region" description="Basic and acidic residues" evidence="2">
    <location>
        <begin position="73"/>
        <end position="82"/>
    </location>
</feature>
<dbReference type="GO" id="GO:0006508">
    <property type="term" value="P:proteolysis"/>
    <property type="evidence" value="ECO:0007669"/>
    <property type="project" value="InterPro"/>
</dbReference>
<accession>A0A177TJX9</accession>
<dbReference type="Gene3D" id="2.40.70.10">
    <property type="entry name" value="Acid Proteases"/>
    <property type="match status" value="1"/>
</dbReference>
<dbReference type="EMBL" id="LWDF02000905">
    <property type="protein sequence ID" value="KAE8241461.1"/>
    <property type="molecule type" value="Genomic_DNA"/>
</dbReference>
<feature type="region of interest" description="Disordered" evidence="2">
    <location>
        <begin position="1"/>
        <end position="22"/>
    </location>
</feature>
<feature type="region of interest" description="Disordered" evidence="2">
    <location>
        <begin position="68"/>
        <end position="153"/>
    </location>
</feature>
<gene>
    <name evidence="3" type="ORF">A4X13_0g7406</name>
</gene>
<dbReference type="CDD" id="cd00303">
    <property type="entry name" value="retropepsin_like"/>
    <property type="match status" value="1"/>
</dbReference>
<dbReference type="InterPro" id="IPR043128">
    <property type="entry name" value="Rev_trsase/Diguanyl_cyclase"/>
</dbReference>
<feature type="region of interest" description="Disordered" evidence="2">
    <location>
        <begin position="190"/>
        <end position="212"/>
    </location>
</feature>
<dbReference type="PROSITE" id="PS50175">
    <property type="entry name" value="ASP_PROT_RETROV"/>
    <property type="match status" value="1"/>
</dbReference>
<feature type="compositionally biased region" description="Basic and acidic residues" evidence="2">
    <location>
        <begin position="114"/>
        <end position="139"/>
    </location>
</feature>
<dbReference type="PANTHER" id="PTHR24559">
    <property type="entry name" value="TRANSPOSON TY3-I GAG-POL POLYPROTEIN"/>
    <property type="match status" value="1"/>
</dbReference>
<dbReference type="InterPro" id="IPR021109">
    <property type="entry name" value="Peptidase_aspartic_dom_sf"/>
</dbReference>
<dbReference type="Gene3D" id="3.30.70.270">
    <property type="match status" value="1"/>
</dbReference>
<keyword evidence="4" id="KW-1185">Reference proteome</keyword>
<dbReference type="InterPro" id="IPR043502">
    <property type="entry name" value="DNA/RNA_pol_sf"/>
</dbReference>
<dbReference type="AlphaFoldDB" id="A0A177TJX9"/>
<proteinExistence type="predicted"/>
<protein>
    <submittedName>
        <fullName evidence="3">Uncharacterized protein</fullName>
    </submittedName>
</protein>
<reference evidence="3" key="1">
    <citation type="submission" date="2016-04" db="EMBL/GenBank/DDBJ databases">
        <authorList>
            <person name="Nguyen H.D."/>
            <person name="Samba Siva P."/>
            <person name="Cullis J."/>
            <person name="Levesque C.A."/>
            <person name="Hambleton S."/>
        </authorList>
    </citation>
    <scope>NUCLEOTIDE SEQUENCE</scope>
    <source>
        <strain evidence="3">DAOMC 236416</strain>
    </source>
</reference>
<dbReference type="InterPro" id="IPR053134">
    <property type="entry name" value="RNA-dir_DNA_polymerase"/>
</dbReference>
<keyword evidence="1" id="KW-0378">Hydrolase</keyword>
<comment type="caution">
    <text evidence="3">The sequence shown here is derived from an EMBL/GenBank/DDBJ whole genome shotgun (WGS) entry which is preliminary data.</text>
</comment>
<organism evidence="3 4">
    <name type="scientific">Tilletia indica</name>
    <dbReference type="NCBI Taxonomy" id="43049"/>
    <lineage>
        <taxon>Eukaryota</taxon>
        <taxon>Fungi</taxon>
        <taxon>Dikarya</taxon>
        <taxon>Basidiomycota</taxon>
        <taxon>Ustilaginomycotina</taxon>
        <taxon>Exobasidiomycetes</taxon>
        <taxon>Tilletiales</taxon>
        <taxon>Tilletiaceae</taxon>
        <taxon>Tilletia</taxon>
    </lineage>
</organism>
<evidence type="ECO:0000256" key="2">
    <source>
        <dbReference type="SAM" id="MobiDB-lite"/>
    </source>
</evidence>
<dbReference type="Gene3D" id="3.10.10.10">
    <property type="entry name" value="HIV Type 1 Reverse Transcriptase, subunit A, domain 1"/>
    <property type="match status" value="1"/>
</dbReference>
<dbReference type="CDD" id="cd01647">
    <property type="entry name" value="RT_LTR"/>
    <property type="match status" value="1"/>
</dbReference>
<reference evidence="3" key="2">
    <citation type="journal article" date="2019" name="IMA Fungus">
        <title>Genome sequencing and comparison of five Tilletia species to identify candidate genes for the detection of regulated species infecting wheat.</title>
        <authorList>
            <person name="Nguyen H.D.T."/>
            <person name="Sultana T."/>
            <person name="Kesanakurti P."/>
            <person name="Hambleton S."/>
        </authorList>
    </citation>
    <scope>NUCLEOTIDE SEQUENCE</scope>
    <source>
        <strain evidence="3">DAOMC 236416</strain>
    </source>
</reference>
<evidence type="ECO:0000256" key="1">
    <source>
        <dbReference type="ARBA" id="ARBA00022801"/>
    </source>
</evidence>
<dbReference type="PANTHER" id="PTHR24559:SF444">
    <property type="entry name" value="REVERSE TRANSCRIPTASE DOMAIN-CONTAINING PROTEIN"/>
    <property type="match status" value="1"/>
</dbReference>
<dbReference type="SUPFAM" id="SSF56672">
    <property type="entry name" value="DNA/RNA polymerases"/>
    <property type="match status" value="1"/>
</dbReference>
<dbReference type="GO" id="GO:0004190">
    <property type="term" value="F:aspartic-type endopeptidase activity"/>
    <property type="evidence" value="ECO:0007669"/>
    <property type="project" value="InterPro"/>
</dbReference>
<dbReference type="InterPro" id="IPR001995">
    <property type="entry name" value="Peptidase_A2_cat"/>
</dbReference>